<protein>
    <submittedName>
        <fullName evidence="2">Glycoside hydrolase family 66 protein</fullName>
    </submittedName>
</protein>
<dbReference type="InterPro" id="IPR017853">
    <property type="entry name" value="GH"/>
</dbReference>
<dbReference type="EMBL" id="BAAAQR010000002">
    <property type="protein sequence ID" value="GAA2141676.1"/>
    <property type="molecule type" value="Genomic_DNA"/>
</dbReference>
<dbReference type="Pfam" id="PF13199">
    <property type="entry name" value="Glyco_hydro_66"/>
    <property type="match status" value="1"/>
</dbReference>
<dbReference type="Gene3D" id="3.20.20.80">
    <property type="entry name" value="Glycosidases"/>
    <property type="match status" value="1"/>
</dbReference>
<dbReference type="InterPro" id="IPR025092">
    <property type="entry name" value="Glyco_hydro_66"/>
</dbReference>
<organism evidence="2 3">
    <name type="scientific">Nocardioides koreensis</name>
    <dbReference type="NCBI Taxonomy" id="433651"/>
    <lineage>
        <taxon>Bacteria</taxon>
        <taxon>Bacillati</taxon>
        <taxon>Actinomycetota</taxon>
        <taxon>Actinomycetes</taxon>
        <taxon>Propionibacteriales</taxon>
        <taxon>Nocardioidaceae</taxon>
        <taxon>Nocardioides</taxon>
    </lineage>
</organism>
<dbReference type="Gene3D" id="2.60.40.1180">
    <property type="entry name" value="Golgi alpha-mannosidase II"/>
    <property type="match status" value="1"/>
</dbReference>
<proteinExistence type="predicted"/>
<evidence type="ECO:0000313" key="3">
    <source>
        <dbReference type="Proteomes" id="UP001501771"/>
    </source>
</evidence>
<dbReference type="GO" id="GO:0016787">
    <property type="term" value="F:hydrolase activity"/>
    <property type="evidence" value="ECO:0007669"/>
    <property type="project" value="UniProtKB-KW"/>
</dbReference>
<gene>
    <name evidence="2" type="ORF">GCM10009844_12280</name>
</gene>
<evidence type="ECO:0000256" key="1">
    <source>
        <dbReference type="ARBA" id="ARBA00022729"/>
    </source>
</evidence>
<dbReference type="SUPFAM" id="SSF51445">
    <property type="entry name" value="(Trans)glycosidases"/>
    <property type="match status" value="1"/>
</dbReference>
<accession>A0ABP5L4G1</accession>
<reference evidence="3" key="1">
    <citation type="journal article" date="2019" name="Int. J. Syst. Evol. Microbiol.">
        <title>The Global Catalogue of Microorganisms (GCM) 10K type strain sequencing project: providing services to taxonomists for standard genome sequencing and annotation.</title>
        <authorList>
            <consortium name="The Broad Institute Genomics Platform"/>
            <consortium name="The Broad Institute Genome Sequencing Center for Infectious Disease"/>
            <person name="Wu L."/>
            <person name="Ma J."/>
        </authorList>
    </citation>
    <scope>NUCLEOTIDE SEQUENCE [LARGE SCALE GENOMIC DNA]</scope>
    <source>
        <strain evidence="3">JCM 16022</strain>
    </source>
</reference>
<dbReference type="InterPro" id="IPR013780">
    <property type="entry name" value="Glyco_hydro_b"/>
</dbReference>
<name>A0ABP5L4G1_9ACTN</name>
<evidence type="ECO:0000313" key="2">
    <source>
        <dbReference type="EMBL" id="GAA2141676.1"/>
    </source>
</evidence>
<keyword evidence="2" id="KW-0378">Hydrolase</keyword>
<comment type="caution">
    <text evidence="2">The sequence shown here is derived from an EMBL/GenBank/DDBJ whole genome shotgun (WGS) entry which is preliminary data.</text>
</comment>
<keyword evidence="1" id="KW-0732">Signal</keyword>
<keyword evidence="3" id="KW-1185">Reference proteome</keyword>
<sequence length="532" mass="58468">MTDADLVPTRAAYGPDDDVTLEWTGPRGPSRLVVTRLGEVVRDQQVEPRELLALGPFPLGGYAVWLESADGTGDARTAFDVLPSPVARPRYGFLSEFGPDRTRDEIDAAALGLRRLHLTTVQFYDWAYRHADLVGTEEEFVDICGRTLSHRTTRALIEACHEVGAEAIGYAAVYGVGMDHADDHPEQLLHHRDGSRYSLADLLAIGNLDADNPWHDHIIGQFERALAEMPFDGLHLDTYGSPKIAWDHQGRPVDLAEQFPPFLREVRRRLPEATLFFNNVNDYPTWASVATPLDTTYIEVWDPHREYRHLVALLETARLSAPGRPVVLAAYLVPYADGSTPGADWAARLALATVLSHGGHHLLCGEGNGVLTHPYYPGFARVGEPTMRLLRDQLDFAVANGDLLHAPEGRTVTHSHLSGDENDDLAVQAPVAVAPDPRAGSLWAVARTSLEGLTLHLIDLSAQTSLEWNRPKEPGAPLDGVSVRVRWAGDRLLFGSPDRGPDLVDLDATRDGDYLVATLPAFTAWGMVHLPR</sequence>
<dbReference type="Proteomes" id="UP001501771">
    <property type="component" value="Unassembled WGS sequence"/>
</dbReference>
<dbReference type="RefSeq" id="WP_344149126.1">
    <property type="nucleotide sequence ID" value="NZ_BAAAQR010000002.1"/>
</dbReference>